<dbReference type="Pfam" id="PF13458">
    <property type="entry name" value="Peripla_BP_6"/>
    <property type="match status" value="1"/>
</dbReference>
<dbReference type="STRING" id="619304.SAMN05421760_103118"/>
<dbReference type="InterPro" id="IPR028081">
    <property type="entry name" value="Leu-bd"/>
</dbReference>
<feature type="chain" id="PRO_5009943225" evidence="3">
    <location>
        <begin position="27"/>
        <end position="429"/>
    </location>
</feature>
<name>A0A1N7L0D7_9GAMM</name>
<evidence type="ECO:0000313" key="5">
    <source>
        <dbReference type="EMBL" id="SIS67295.1"/>
    </source>
</evidence>
<proteinExistence type="inferred from homology"/>
<dbReference type="PANTHER" id="PTHR30483">
    <property type="entry name" value="LEUCINE-SPECIFIC-BINDING PROTEIN"/>
    <property type="match status" value="1"/>
</dbReference>
<gene>
    <name evidence="5" type="ORF">SAMN05421760_103118</name>
</gene>
<dbReference type="InterPro" id="IPR028082">
    <property type="entry name" value="Peripla_BP_I"/>
</dbReference>
<evidence type="ECO:0000313" key="6">
    <source>
        <dbReference type="Proteomes" id="UP000185999"/>
    </source>
</evidence>
<reference evidence="6" key="1">
    <citation type="submission" date="2017-01" db="EMBL/GenBank/DDBJ databases">
        <authorList>
            <person name="Varghese N."/>
            <person name="Submissions S."/>
        </authorList>
    </citation>
    <scope>NUCLEOTIDE SEQUENCE [LARGE SCALE GENOMIC DNA]</scope>
    <source>
        <strain evidence="6">DSM 22306</strain>
    </source>
</reference>
<accession>A0A1N7L0D7</accession>
<sequence length="429" mass="45858">MFRSFAKKSTLTGLILVSAAAQPILAADDYKLGLVTFLSGGAAGPFGIPAQNAAKLVLETLNAGQLPAPYNTTGINGRTIVPVFMDEAGGATKQASEYRNLVERQGVDAVVGYISSGDCLAVPAVAEQLKTLTVLFDCGTPRVFEENDFKYVFRTGPTATMDNVAAAHYINETVEGLKSVSGINQNYSFGHESWADFNGSLNQLKAGVDVTTEQFPKIYAGQYGAEISALMVNSANVIHSSFWGGDMEAFLLQGSARGLFEDQTALLTTGESAMYRLSDQIPEGTILGGRGPFGVFAPDTALNRWFREAYTSEFGTPPTYPAYKMVQGILGLKLATEKAALNVNGQPSTEDVVSAFEYLEYEGPGGKVSMNRGKGHQATMEMVYGRYALQDGKPAVTDVRHYAAACVTPPEGMTSVSWIEKGMPDAQCD</sequence>
<feature type="domain" description="Leucine-binding protein" evidence="4">
    <location>
        <begin position="30"/>
        <end position="386"/>
    </location>
</feature>
<evidence type="ECO:0000256" key="1">
    <source>
        <dbReference type="ARBA" id="ARBA00010062"/>
    </source>
</evidence>
<dbReference type="PANTHER" id="PTHR30483:SF37">
    <property type="entry name" value="ABC TRANSPORTER SUBSTRATE-BINDING PROTEIN"/>
    <property type="match status" value="1"/>
</dbReference>
<dbReference type="EMBL" id="FTOE01000003">
    <property type="protein sequence ID" value="SIS67295.1"/>
    <property type="molecule type" value="Genomic_DNA"/>
</dbReference>
<feature type="signal peptide" evidence="3">
    <location>
        <begin position="1"/>
        <end position="26"/>
    </location>
</feature>
<dbReference type="RefSeq" id="WP_054341783.1">
    <property type="nucleotide sequence ID" value="NZ_FTOE01000003.1"/>
</dbReference>
<comment type="similarity">
    <text evidence="1">Belongs to the leucine-binding protein family.</text>
</comment>
<evidence type="ECO:0000256" key="2">
    <source>
        <dbReference type="ARBA" id="ARBA00022729"/>
    </source>
</evidence>
<dbReference type="InterPro" id="IPR051010">
    <property type="entry name" value="BCAA_transport"/>
</dbReference>
<keyword evidence="2 3" id="KW-0732">Signal</keyword>
<dbReference type="CDD" id="cd06330">
    <property type="entry name" value="PBP1_As_SBP-like"/>
    <property type="match status" value="1"/>
</dbReference>
<organism evidence="5 6">
    <name type="scientific">Neptunomonas antarctica</name>
    <dbReference type="NCBI Taxonomy" id="619304"/>
    <lineage>
        <taxon>Bacteria</taxon>
        <taxon>Pseudomonadati</taxon>
        <taxon>Pseudomonadota</taxon>
        <taxon>Gammaproteobacteria</taxon>
        <taxon>Oceanospirillales</taxon>
        <taxon>Oceanospirillaceae</taxon>
        <taxon>Neptunomonas</taxon>
    </lineage>
</organism>
<dbReference type="Gene3D" id="3.40.50.2300">
    <property type="match status" value="2"/>
</dbReference>
<dbReference type="OrthoDB" id="9783240at2"/>
<evidence type="ECO:0000256" key="3">
    <source>
        <dbReference type="SAM" id="SignalP"/>
    </source>
</evidence>
<evidence type="ECO:0000259" key="4">
    <source>
        <dbReference type="Pfam" id="PF13458"/>
    </source>
</evidence>
<dbReference type="Proteomes" id="UP000185999">
    <property type="component" value="Unassembled WGS sequence"/>
</dbReference>
<keyword evidence="6" id="KW-1185">Reference proteome</keyword>
<protein>
    <submittedName>
        <fullName evidence="5">Amino acid/amide ABC transporter substrate-binding protein, HAAT family</fullName>
    </submittedName>
</protein>
<dbReference type="AlphaFoldDB" id="A0A1N7L0D7"/>
<dbReference type="SUPFAM" id="SSF53822">
    <property type="entry name" value="Periplasmic binding protein-like I"/>
    <property type="match status" value="1"/>
</dbReference>